<dbReference type="PANTHER" id="PTHR43071">
    <property type="entry name" value="2-AMINO-4-HYDROXY-6-HYDROXYMETHYLDIHYDROPTERIDINE PYROPHOSPHOKINASE"/>
    <property type="match status" value="1"/>
</dbReference>
<dbReference type="InterPro" id="IPR000550">
    <property type="entry name" value="Hppk"/>
</dbReference>
<comment type="pathway">
    <text evidence="1">Cofactor biosynthesis; tetrahydrofolate biosynthesis; 2-amino-4-hydroxy-6-hydroxymethyl-7,8-dihydropteridine diphosphate from 7,8-dihydroneopterin triphosphate: step 4/4.</text>
</comment>
<evidence type="ECO:0000256" key="6">
    <source>
        <dbReference type="ARBA" id="ARBA00022840"/>
    </source>
</evidence>
<dbReference type="GO" id="GO:0003848">
    <property type="term" value="F:2-amino-4-hydroxy-6-hydroxymethyldihydropteridine diphosphokinase activity"/>
    <property type="evidence" value="ECO:0007669"/>
    <property type="project" value="UniProtKB-EC"/>
</dbReference>
<comment type="caution">
    <text evidence="9">The sequence shown here is derived from an EMBL/GenBank/DDBJ whole genome shotgun (WGS) entry which is preliminary data.</text>
</comment>
<dbReference type="NCBIfam" id="TIGR01498">
    <property type="entry name" value="folK"/>
    <property type="match status" value="1"/>
</dbReference>
<dbReference type="PANTHER" id="PTHR43071:SF2">
    <property type="entry name" value="2-AMINO-4-HYDROXY-6-HYDROXYMETHYLDIHYDROPTERIDINE PYROPHOSPHOKINASE"/>
    <property type="match status" value="1"/>
</dbReference>
<sequence length="178" mass="19884">MGRKHLSQSRVFLGIGSNIERERYITAGLDAVHELFGELSLSSVYDSAAVGFEGKPFLNLAACVVTALSLPELALALRHIERMHGRPENASRFSSRQLDIDILTYNDEIGIISGVELPRGEILENAFVLRPLAELAPEAVHPVQRRSYAELWEEFDQTSQPLEKVQFSWRGRVISLPA</sequence>
<keyword evidence="4" id="KW-0547">Nucleotide-binding</keyword>
<dbReference type="SUPFAM" id="SSF55083">
    <property type="entry name" value="6-hydroxymethyl-7,8-dihydropterin pyrophosphokinase, HPPK"/>
    <property type="match status" value="1"/>
</dbReference>
<evidence type="ECO:0000313" key="9">
    <source>
        <dbReference type="EMBL" id="MCX2979210.1"/>
    </source>
</evidence>
<keyword evidence="10" id="KW-1185">Reference proteome</keyword>
<evidence type="ECO:0000256" key="1">
    <source>
        <dbReference type="ARBA" id="ARBA00005051"/>
    </source>
</evidence>
<dbReference type="EMBL" id="SHNO01000003">
    <property type="protein sequence ID" value="MCX2979210.1"/>
    <property type="molecule type" value="Genomic_DNA"/>
</dbReference>
<evidence type="ECO:0000256" key="2">
    <source>
        <dbReference type="ARBA" id="ARBA00013253"/>
    </source>
</evidence>
<dbReference type="EC" id="2.7.6.3" evidence="2"/>
<protein>
    <recommendedName>
        <fullName evidence="2">2-amino-4-hydroxy-6-hydroxymethyldihydropteridine diphosphokinase</fullName>
        <ecNumber evidence="2">2.7.6.3</ecNumber>
    </recommendedName>
</protein>
<keyword evidence="6" id="KW-0067">ATP-binding</keyword>
<evidence type="ECO:0000256" key="4">
    <source>
        <dbReference type="ARBA" id="ARBA00022741"/>
    </source>
</evidence>
<evidence type="ECO:0000256" key="5">
    <source>
        <dbReference type="ARBA" id="ARBA00022777"/>
    </source>
</evidence>
<keyword evidence="5" id="KW-0418">Kinase</keyword>
<keyword evidence="3 9" id="KW-0808">Transferase</keyword>
<evidence type="ECO:0000256" key="7">
    <source>
        <dbReference type="ARBA" id="ARBA00022909"/>
    </source>
</evidence>
<name>A0ABT3TAD7_9GAMM</name>
<evidence type="ECO:0000259" key="8">
    <source>
        <dbReference type="Pfam" id="PF01288"/>
    </source>
</evidence>
<dbReference type="Proteomes" id="UP001143304">
    <property type="component" value="Unassembled WGS sequence"/>
</dbReference>
<dbReference type="Pfam" id="PF01288">
    <property type="entry name" value="HPPK"/>
    <property type="match status" value="1"/>
</dbReference>
<proteinExistence type="predicted"/>
<reference evidence="9" key="1">
    <citation type="submission" date="2019-02" db="EMBL/GenBank/DDBJ databases">
        <authorList>
            <person name="Li S.-H."/>
        </authorList>
    </citation>
    <scope>NUCLEOTIDE SEQUENCE</scope>
    <source>
        <strain evidence="9">IMCC11814</strain>
    </source>
</reference>
<gene>
    <name evidence="9" type="primary">folK</name>
    <name evidence="9" type="ORF">EYC82_17865</name>
</gene>
<keyword evidence="7" id="KW-0289">Folate biosynthesis</keyword>
<dbReference type="InterPro" id="IPR035907">
    <property type="entry name" value="Hppk_sf"/>
</dbReference>
<evidence type="ECO:0000256" key="3">
    <source>
        <dbReference type="ARBA" id="ARBA00022679"/>
    </source>
</evidence>
<accession>A0ABT3TAD7</accession>
<dbReference type="Gene3D" id="3.30.70.560">
    <property type="entry name" value="7,8-Dihydro-6-hydroxymethylpterin-pyrophosphokinase HPPK"/>
    <property type="match status" value="1"/>
</dbReference>
<evidence type="ECO:0000313" key="10">
    <source>
        <dbReference type="Proteomes" id="UP001143304"/>
    </source>
</evidence>
<feature type="domain" description="7,8-dihydro-6-hydroxymethylpterin-pyrophosphokinase" evidence="8">
    <location>
        <begin position="12"/>
        <end position="137"/>
    </location>
</feature>
<organism evidence="9 10">
    <name type="scientific">Candidatus Marimicrobium litorale</name>
    <dbReference type="NCBI Taxonomy" id="2518991"/>
    <lineage>
        <taxon>Bacteria</taxon>
        <taxon>Pseudomonadati</taxon>
        <taxon>Pseudomonadota</taxon>
        <taxon>Gammaproteobacteria</taxon>
        <taxon>Cellvibrionales</taxon>
        <taxon>Halieaceae</taxon>
        <taxon>Marimicrobium</taxon>
    </lineage>
</organism>